<dbReference type="GO" id="GO:0006950">
    <property type="term" value="P:response to stress"/>
    <property type="evidence" value="ECO:0007669"/>
    <property type="project" value="TreeGrafter"/>
</dbReference>
<evidence type="ECO:0000259" key="1">
    <source>
        <dbReference type="PROSITE" id="PS50995"/>
    </source>
</evidence>
<accession>A0A9X8R0G1</accession>
<dbReference type="Gene3D" id="1.10.10.10">
    <property type="entry name" value="Winged helix-like DNA-binding domain superfamily/Winged helix DNA-binding domain"/>
    <property type="match status" value="1"/>
</dbReference>
<dbReference type="PROSITE" id="PS50995">
    <property type="entry name" value="HTH_MARR_2"/>
    <property type="match status" value="1"/>
</dbReference>
<gene>
    <name evidence="2" type="ORF">SAMN05216268_1416</name>
</gene>
<name>A0A9X8R0G1_9ACTN</name>
<dbReference type="InterPro" id="IPR039422">
    <property type="entry name" value="MarR/SlyA-like"/>
</dbReference>
<feature type="domain" description="HTH marR-type" evidence="1">
    <location>
        <begin position="3"/>
        <end position="143"/>
    </location>
</feature>
<evidence type="ECO:0000313" key="3">
    <source>
        <dbReference type="Proteomes" id="UP000184388"/>
    </source>
</evidence>
<dbReference type="AlphaFoldDB" id="A0A9X8R0G1"/>
<dbReference type="InterPro" id="IPR036390">
    <property type="entry name" value="WH_DNA-bd_sf"/>
</dbReference>
<proteinExistence type="predicted"/>
<comment type="caution">
    <text evidence="2">The sequence shown here is derived from an EMBL/GenBank/DDBJ whole genome shotgun (WGS) entry which is preliminary data.</text>
</comment>
<organism evidence="2 3">
    <name type="scientific">Streptomyces yunnanensis</name>
    <dbReference type="NCBI Taxonomy" id="156453"/>
    <lineage>
        <taxon>Bacteria</taxon>
        <taxon>Bacillati</taxon>
        <taxon>Actinomycetota</taxon>
        <taxon>Actinomycetes</taxon>
        <taxon>Kitasatosporales</taxon>
        <taxon>Streptomycetaceae</taxon>
        <taxon>Streptomyces</taxon>
    </lineage>
</organism>
<sequence length="147" mass="15619">MANAGLARDLEQALGQLLLRRNRSALYDAVLDSAPTGVDRQTYPVLSGLARLGPQSAARLADEVGIDRSGASRYADRLESAGLLERSPDPSDGRATLLALTPKGRAAVTGLRNALTRHLADRIADWPDGQAQALIDGIRLLIDTPPD</sequence>
<dbReference type="SMART" id="SM00347">
    <property type="entry name" value="HTH_MARR"/>
    <property type="match status" value="1"/>
</dbReference>
<dbReference type="Proteomes" id="UP000184388">
    <property type="component" value="Unassembled WGS sequence"/>
</dbReference>
<evidence type="ECO:0000313" key="2">
    <source>
        <dbReference type="EMBL" id="SHN33867.1"/>
    </source>
</evidence>
<dbReference type="InterPro" id="IPR000835">
    <property type="entry name" value="HTH_MarR-typ"/>
</dbReference>
<dbReference type="PANTHER" id="PTHR33164:SF57">
    <property type="entry name" value="MARR-FAMILY TRANSCRIPTIONAL REGULATOR"/>
    <property type="match status" value="1"/>
</dbReference>
<protein>
    <submittedName>
        <fullName evidence="2">Transcriptional regulator, MarR family</fullName>
    </submittedName>
</protein>
<dbReference type="Pfam" id="PF12802">
    <property type="entry name" value="MarR_2"/>
    <property type="match status" value="1"/>
</dbReference>
<dbReference type="RefSeq" id="WP_073450150.1">
    <property type="nucleotide sequence ID" value="NZ_FRBK01000041.1"/>
</dbReference>
<dbReference type="SUPFAM" id="SSF46785">
    <property type="entry name" value="Winged helix' DNA-binding domain"/>
    <property type="match status" value="1"/>
</dbReference>
<dbReference type="PANTHER" id="PTHR33164">
    <property type="entry name" value="TRANSCRIPTIONAL REGULATOR, MARR FAMILY"/>
    <property type="match status" value="1"/>
</dbReference>
<dbReference type="EMBL" id="FRBK01000041">
    <property type="protein sequence ID" value="SHN33867.1"/>
    <property type="molecule type" value="Genomic_DNA"/>
</dbReference>
<dbReference type="GO" id="GO:0003700">
    <property type="term" value="F:DNA-binding transcription factor activity"/>
    <property type="evidence" value="ECO:0007669"/>
    <property type="project" value="InterPro"/>
</dbReference>
<dbReference type="InterPro" id="IPR036388">
    <property type="entry name" value="WH-like_DNA-bd_sf"/>
</dbReference>
<dbReference type="PRINTS" id="PR00598">
    <property type="entry name" value="HTHMARR"/>
</dbReference>
<reference evidence="3" key="1">
    <citation type="submission" date="2016-11" db="EMBL/GenBank/DDBJ databases">
        <authorList>
            <person name="Jaros S."/>
            <person name="Januszkiewicz K."/>
            <person name="Wedrychowicz H."/>
        </authorList>
    </citation>
    <scope>NUCLEOTIDE SEQUENCE [LARGE SCALE GENOMIC DNA]</scope>
    <source>
        <strain evidence="3">CGMCC 4.3555</strain>
    </source>
</reference>